<name>A0A3N2BXS3_9MICO</name>
<dbReference type="SMART" id="SM00388">
    <property type="entry name" value="HisKA"/>
    <property type="match status" value="1"/>
</dbReference>
<evidence type="ECO:0000256" key="2">
    <source>
        <dbReference type="ARBA" id="ARBA00004236"/>
    </source>
</evidence>
<dbReference type="InterPro" id="IPR003661">
    <property type="entry name" value="HisK_dim/P_dom"/>
</dbReference>
<feature type="transmembrane region" description="Helical" evidence="11">
    <location>
        <begin position="97"/>
        <end position="119"/>
    </location>
</feature>
<protein>
    <recommendedName>
        <fullName evidence="3">histidine kinase</fullName>
        <ecNumber evidence="3">2.7.13.3</ecNumber>
    </recommendedName>
</protein>
<dbReference type="InterPro" id="IPR003660">
    <property type="entry name" value="HAMP_dom"/>
</dbReference>
<dbReference type="InterPro" id="IPR005467">
    <property type="entry name" value="His_kinase_dom"/>
</dbReference>
<dbReference type="Gene3D" id="1.10.287.130">
    <property type="match status" value="1"/>
</dbReference>
<sequence length="405" mass="43608">MSSAVDGAQLHGRPRRLTVRARLTLTYTALFTVAGAIMLASIYLFMRYVPTYAIRAVDVEDLRSTKEYVQASPEVTPEAFVSPALVVSDQSDILNTLLAASALVLVLLAGLSAGAGWIISGRMLKPLQEITAAAQRAATGTFDHRVALAGPRDEITELSDTFDHMLERLGRAFQAQQRFAANASHELRTPLAITQTILDVAKRDSGLDGNMMHVLDQLRETNTRSIDTVEAILDLADLDRGDLETTNCDLQSFIADAFRDVDREASARGIRISIDTRPAEIEADPQLLAQLLGNLLHNAVRHNIDGGSISIRSGLTAGLAGVRAYIEVSNSGAILSKDRVGRLMEPFYRDEGRVASGASGSRGLGLTIVNSIVAAHHGTIGLTPNADGGLRVRVEFQHPPRARTA</sequence>
<evidence type="ECO:0000313" key="15">
    <source>
        <dbReference type="Proteomes" id="UP000266915"/>
    </source>
</evidence>
<dbReference type="Proteomes" id="UP000266915">
    <property type="component" value="Unassembled WGS sequence"/>
</dbReference>
<evidence type="ECO:0000256" key="10">
    <source>
        <dbReference type="ARBA" id="ARBA00023136"/>
    </source>
</evidence>
<dbReference type="EC" id="2.7.13.3" evidence="3"/>
<dbReference type="SUPFAM" id="SSF158472">
    <property type="entry name" value="HAMP domain-like"/>
    <property type="match status" value="1"/>
</dbReference>
<dbReference type="SMART" id="SM00387">
    <property type="entry name" value="HATPase_c"/>
    <property type="match status" value="1"/>
</dbReference>
<dbReference type="SMART" id="SM00304">
    <property type="entry name" value="HAMP"/>
    <property type="match status" value="1"/>
</dbReference>
<evidence type="ECO:0000256" key="4">
    <source>
        <dbReference type="ARBA" id="ARBA00022553"/>
    </source>
</evidence>
<reference evidence="14 15" key="1">
    <citation type="submission" date="2018-11" db="EMBL/GenBank/DDBJ databases">
        <title>Sequencing the genomes of 1000 actinobacteria strains.</title>
        <authorList>
            <person name="Klenk H.-P."/>
        </authorList>
    </citation>
    <scope>NUCLEOTIDE SEQUENCE [LARGE SCALE GENOMIC DNA]</scope>
    <source>
        <strain evidence="14 15">DSM 14012</strain>
    </source>
</reference>
<accession>A0A3N2BXS3</accession>
<feature type="domain" description="HAMP" evidence="13">
    <location>
        <begin position="121"/>
        <end position="174"/>
    </location>
</feature>
<organism evidence="14 15">
    <name type="scientific">Plantibacter flavus</name>
    <dbReference type="NCBI Taxonomy" id="150123"/>
    <lineage>
        <taxon>Bacteria</taxon>
        <taxon>Bacillati</taxon>
        <taxon>Actinomycetota</taxon>
        <taxon>Actinomycetes</taxon>
        <taxon>Micrococcales</taxon>
        <taxon>Microbacteriaceae</taxon>
        <taxon>Plantibacter</taxon>
    </lineage>
</organism>
<dbReference type="Gene3D" id="6.10.340.10">
    <property type="match status" value="1"/>
</dbReference>
<dbReference type="InterPro" id="IPR004358">
    <property type="entry name" value="Sig_transdc_His_kin-like_C"/>
</dbReference>
<proteinExistence type="predicted"/>
<keyword evidence="9" id="KW-0902">Two-component regulatory system</keyword>
<keyword evidence="15" id="KW-1185">Reference proteome</keyword>
<keyword evidence="4" id="KW-0597">Phosphoprotein</keyword>
<keyword evidence="7 14" id="KW-0418">Kinase</keyword>
<dbReference type="Pfam" id="PF02518">
    <property type="entry name" value="HATPase_c"/>
    <property type="match status" value="1"/>
</dbReference>
<evidence type="ECO:0000313" key="14">
    <source>
        <dbReference type="EMBL" id="ROR80028.1"/>
    </source>
</evidence>
<evidence type="ECO:0000259" key="13">
    <source>
        <dbReference type="PROSITE" id="PS50885"/>
    </source>
</evidence>
<dbReference type="EMBL" id="RKHL01000001">
    <property type="protein sequence ID" value="ROR80028.1"/>
    <property type="molecule type" value="Genomic_DNA"/>
</dbReference>
<dbReference type="SUPFAM" id="SSF55874">
    <property type="entry name" value="ATPase domain of HSP90 chaperone/DNA topoisomerase II/histidine kinase"/>
    <property type="match status" value="1"/>
</dbReference>
<keyword evidence="10 11" id="KW-0472">Membrane</keyword>
<evidence type="ECO:0000256" key="3">
    <source>
        <dbReference type="ARBA" id="ARBA00012438"/>
    </source>
</evidence>
<dbReference type="PRINTS" id="PR00344">
    <property type="entry name" value="BCTRLSENSOR"/>
</dbReference>
<evidence type="ECO:0000259" key="12">
    <source>
        <dbReference type="PROSITE" id="PS50109"/>
    </source>
</evidence>
<dbReference type="InterPro" id="IPR050428">
    <property type="entry name" value="TCS_sensor_his_kinase"/>
</dbReference>
<gene>
    <name evidence="14" type="ORF">EDD42_0059</name>
</gene>
<dbReference type="InterPro" id="IPR036890">
    <property type="entry name" value="HATPase_C_sf"/>
</dbReference>
<evidence type="ECO:0000256" key="9">
    <source>
        <dbReference type="ARBA" id="ARBA00023012"/>
    </source>
</evidence>
<dbReference type="Pfam" id="PF00512">
    <property type="entry name" value="HisKA"/>
    <property type="match status" value="1"/>
</dbReference>
<keyword evidence="5" id="KW-0808">Transferase</keyword>
<evidence type="ECO:0000256" key="6">
    <source>
        <dbReference type="ARBA" id="ARBA00022692"/>
    </source>
</evidence>
<evidence type="ECO:0000256" key="11">
    <source>
        <dbReference type="SAM" id="Phobius"/>
    </source>
</evidence>
<evidence type="ECO:0000256" key="8">
    <source>
        <dbReference type="ARBA" id="ARBA00022989"/>
    </source>
</evidence>
<feature type="transmembrane region" description="Helical" evidence="11">
    <location>
        <begin position="23"/>
        <end position="46"/>
    </location>
</feature>
<dbReference type="GO" id="GO:0005886">
    <property type="term" value="C:plasma membrane"/>
    <property type="evidence" value="ECO:0007669"/>
    <property type="project" value="UniProtKB-SubCell"/>
</dbReference>
<evidence type="ECO:0000256" key="7">
    <source>
        <dbReference type="ARBA" id="ARBA00022777"/>
    </source>
</evidence>
<dbReference type="InterPro" id="IPR036097">
    <property type="entry name" value="HisK_dim/P_sf"/>
</dbReference>
<evidence type="ECO:0000256" key="5">
    <source>
        <dbReference type="ARBA" id="ARBA00022679"/>
    </source>
</evidence>
<comment type="catalytic activity">
    <reaction evidence="1">
        <text>ATP + protein L-histidine = ADP + protein N-phospho-L-histidine.</text>
        <dbReference type="EC" id="2.7.13.3"/>
    </reaction>
</comment>
<comment type="caution">
    <text evidence="14">The sequence shown here is derived from an EMBL/GenBank/DDBJ whole genome shotgun (WGS) entry which is preliminary data.</text>
</comment>
<dbReference type="PROSITE" id="PS50109">
    <property type="entry name" value="HIS_KIN"/>
    <property type="match status" value="1"/>
</dbReference>
<dbReference type="SUPFAM" id="SSF47384">
    <property type="entry name" value="Homodimeric domain of signal transducing histidine kinase"/>
    <property type="match status" value="1"/>
</dbReference>
<dbReference type="Pfam" id="PF00672">
    <property type="entry name" value="HAMP"/>
    <property type="match status" value="1"/>
</dbReference>
<comment type="subcellular location">
    <subcellularLocation>
        <location evidence="2">Cell membrane</location>
    </subcellularLocation>
</comment>
<dbReference type="PANTHER" id="PTHR45436:SF5">
    <property type="entry name" value="SENSOR HISTIDINE KINASE TRCS"/>
    <property type="match status" value="1"/>
</dbReference>
<keyword evidence="8 11" id="KW-1133">Transmembrane helix</keyword>
<dbReference type="PROSITE" id="PS50885">
    <property type="entry name" value="HAMP"/>
    <property type="match status" value="1"/>
</dbReference>
<dbReference type="GO" id="GO:0000155">
    <property type="term" value="F:phosphorelay sensor kinase activity"/>
    <property type="evidence" value="ECO:0007669"/>
    <property type="project" value="InterPro"/>
</dbReference>
<dbReference type="CDD" id="cd00082">
    <property type="entry name" value="HisKA"/>
    <property type="match status" value="1"/>
</dbReference>
<evidence type="ECO:0000256" key="1">
    <source>
        <dbReference type="ARBA" id="ARBA00000085"/>
    </source>
</evidence>
<dbReference type="CDD" id="cd06225">
    <property type="entry name" value="HAMP"/>
    <property type="match status" value="1"/>
</dbReference>
<dbReference type="PANTHER" id="PTHR45436">
    <property type="entry name" value="SENSOR HISTIDINE KINASE YKOH"/>
    <property type="match status" value="1"/>
</dbReference>
<dbReference type="InterPro" id="IPR003594">
    <property type="entry name" value="HATPase_dom"/>
</dbReference>
<dbReference type="AlphaFoldDB" id="A0A3N2BXS3"/>
<feature type="domain" description="Histidine kinase" evidence="12">
    <location>
        <begin position="182"/>
        <end position="400"/>
    </location>
</feature>
<keyword evidence="6 11" id="KW-0812">Transmembrane</keyword>
<dbReference type="Gene3D" id="3.30.565.10">
    <property type="entry name" value="Histidine kinase-like ATPase, C-terminal domain"/>
    <property type="match status" value="1"/>
</dbReference>